<dbReference type="SUPFAM" id="SSF64438">
    <property type="entry name" value="CNF1/YfiH-like putative cysteine hydrolases"/>
    <property type="match status" value="1"/>
</dbReference>
<evidence type="ECO:0000256" key="3">
    <source>
        <dbReference type="HAMAP-Rule" id="MF_01440"/>
    </source>
</evidence>
<organism evidence="4 5">
    <name type="scientific">Stenotrophobium rhamnosiphilum</name>
    <dbReference type="NCBI Taxonomy" id="2029166"/>
    <lineage>
        <taxon>Bacteria</taxon>
        <taxon>Pseudomonadati</taxon>
        <taxon>Pseudomonadota</taxon>
        <taxon>Gammaproteobacteria</taxon>
        <taxon>Nevskiales</taxon>
        <taxon>Nevskiaceae</taxon>
        <taxon>Stenotrophobium</taxon>
    </lineage>
</organism>
<comment type="caution">
    <text evidence="4">The sequence shown here is derived from an EMBL/GenBank/DDBJ whole genome shotgun (WGS) entry which is preliminary data.</text>
</comment>
<dbReference type="Gene3D" id="3.30.1330.200">
    <property type="match status" value="1"/>
</dbReference>
<accession>A0A2T5MD81</accession>
<sequence length="218" mass="23760">MTLASARSAVAPTRTDAWSERTAHGASGRKYYDSRLGVDVARILPGEYQVTGENMGLVTTLGSCVSACIRDVVLGIGGMNHFMLPESELNTGNIYSARYGSYAMEVLVNELLKQGANRRNLEAKVFGGANVLRSIISADVGTRNAEFVHQYLGNEQIPVVAEDLGDTCPRKIIFFPKTGRVLVMRLATALNRAEMDAERVYQDSLRAKPVAGDIELFD</sequence>
<dbReference type="Proteomes" id="UP000244248">
    <property type="component" value="Unassembled WGS sequence"/>
</dbReference>
<dbReference type="InterPro" id="IPR011324">
    <property type="entry name" value="Cytotoxic_necrot_fac-like_cat"/>
</dbReference>
<keyword evidence="1 3" id="KW-0145">Chemotaxis</keyword>
<gene>
    <name evidence="3" type="primary">cheD</name>
    <name evidence="4" type="ORF">CJD38_13595</name>
</gene>
<dbReference type="PANTHER" id="PTHR35147:SF2">
    <property type="entry name" value="CHEMORECEPTOR GLUTAMINE DEAMIDASE CHED-RELATED"/>
    <property type="match status" value="1"/>
</dbReference>
<dbReference type="EMBL" id="QANS01000005">
    <property type="protein sequence ID" value="PTU30539.1"/>
    <property type="molecule type" value="Genomic_DNA"/>
</dbReference>
<keyword evidence="2 3" id="KW-0378">Hydrolase</keyword>
<evidence type="ECO:0000313" key="5">
    <source>
        <dbReference type="Proteomes" id="UP000244248"/>
    </source>
</evidence>
<dbReference type="NCBIfam" id="NF010013">
    <property type="entry name" value="PRK13487.1"/>
    <property type="match status" value="1"/>
</dbReference>
<comment type="catalytic activity">
    <reaction evidence="3">
        <text>L-glutaminyl-[protein] + H2O = L-glutamyl-[protein] + NH4(+)</text>
        <dbReference type="Rhea" id="RHEA:16441"/>
        <dbReference type="Rhea" id="RHEA-COMP:10207"/>
        <dbReference type="Rhea" id="RHEA-COMP:10208"/>
        <dbReference type="ChEBI" id="CHEBI:15377"/>
        <dbReference type="ChEBI" id="CHEBI:28938"/>
        <dbReference type="ChEBI" id="CHEBI:29973"/>
        <dbReference type="ChEBI" id="CHEBI:30011"/>
        <dbReference type="EC" id="3.5.1.44"/>
    </reaction>
</comment>
<comment type="function">
    <text evidence="3">Probably deamidates glutamine residues to glutamate on methyl-accepting chemotaxis receptors (MCPs), playing an important role in chemotaxis.</text>
</comment>
<reference evidence="4 5" key="1">
    <citation type="submission" date="2018-04" db="EMBL/GenBank/DDBJ databases">
        <title>Novel species isolated from glacier.</title>
        <authorList>
            <person name="Liu Q."/>
            <person name="Xin Y.-H."/>
        </authorList>
    </citation>
    <scope>NUCLEOTIDE SEQUENCE [LARGE SCALE GENOMIC DNA]</scope>
    <source>
        <strain evidence="4 5">GT1R17</strain>
    </source>
</reference>
<dbReference type="CDD" id="cd16352">
    <property type="entry name" value="CheD"/>
    <property type="match status" value="1"/>
</dbReference>
<protein>
    <recommendedName>
        <fullName evidence="3">Probable chemoreceptor glutamine deamidase CheD</fullName>
        <ecNumber evidence="3">3.5.1.44</ecNumber>
    </recommendedName>
</protein>
<dbReference type="Pfam" id="PF03975">
    <property type="entry name" value="CheD"/>
    <property type="match status" value="1"/>
</dbReference>
<evidence type="ECO:0000256" key="1">
    <source>
        <dbReference type="ARBA" id="ARBA00022500"/>
    </source>
</evidence>
<dbReference type="InterPro" id="IPR038592">
    <property type="entry name" value="CheD-like_sf"/>
</dbReference>
<dbReference type="GO" id="GO:0050568">
    <property type="term" value="F:protein-glutamine glutaminase activity"/>
    <property type="evidence" value="ECO:0007669"/>
    <property type="project" value="UniProtKB-UniRule"/>
</dbReference>
<evidence type="ECO:0000313" key="4">
    <source>
        <dbReference type="EMBL" id="PTU30539.1"/>
    </source>
</evidence>
<name>A0A2T5MD81_9GAMM</name>
<dbReference type="PANTHER" id="PTHR35147">
    <property type="entry name" value="CHEMORECEPTOR GLUTAMINE DEAMIDASE CHED-RELATED"/>
    <property type="match status" value="1"/>
</dbReference>
<dbReference type="InterPro" id="IPR005659">
    <property type="entry name" value="Chemorcpt_Glu_NH3ase_CheD"/>
</dbReference>
<dbReference type="AlphaFoldDB" id="A0A2T5MD81"/>
<dbReference type="GO" id="GO:0006935">
    <property type="term" value="P:chemotaxis"/>
    <property type="evidence" value="ECO:0007669"/>
    <property type="project" value="UniProtKB-UniRule"/>
</dbReference>
<evidence type="ECO:0000256" key="2">
    <source>
        <dbReference type="ARBA" id="ARBA00022801"/>
    </source>
</evidence>
<dbReference type="HAMAP" id="MF_01440">
    <property type="entry name" value="CheD"/>
    <property type="match status" value="1"/>
</dbReference>
<keyword evidence="5" id="KW-1185">Reference proteome</keyword>
<comment type="similarity">
    <text evidence="3">Belongs to the CheD family.</text>
</comment>
<proteinExistence type="inferred from homology"/>
<dbReference type="EC" id="3.5.1.44" evidence="3"/>
<dbReference type="RefSeq" id="WP_107940911.1">
    <property type="nucleotide sequence ID" value="NZ_QANS01000005.1"/>
</dbReference>
<dbReference type="OrthoDB" id="9807202at2"/>
<keyword evidence="4" id="KW-0675">Receptor</keyword>